<evidence type="ECO:0000256" key="8">
    <source>
        <dbReference type="SAM" id="MobiDB-lite"/>
    </source>
</evidence>
<keyword evidence="6" id="KW-0460">Magnesium</keyword>
<dbReference type="EMBL" id="JACRUO010000001">
    <property type="protein sequence ID" value="MBD3689624.1"/>
    <property type="molecule type" value="Genomic_DNA"/>
</dbReference>
<comment type="subcellular location">
    <subcellularLocation>
        <location evidence="4">Cytoplasm</location>
    </subcellularLocation>
</comment>
<dbReference type="EC" id="6.3.2.4" evidence="4"/>
<comment type="caution">
    <text evidence="10">The sequence shown here is derived from an EMBL/GenBank/DDBJ whole genome shotgun (WGS) entry which is preliminary data.</text>
</comment>
<keyword evidence="6" id="KW-0464">Manganese</keyword>
<evidence type="ECO:0000256" key="2">
    <source>
        <dbReference type="ARBA" id="ARBA00022598"/>
    </source>
</evidence>
<comment type="pathway">
    <text evidence="4">Cell wall biogenesis; peptidoglycan biosynthesis.</text>
</comment>
<dbReference type="Proteomes" id="UP000627538">
    <property type="component" value="Unassembled WGS sequence"/>
</dbReference>
<dbReference type="GO" id="GO:0008360">
    <property type="term" value="P:regulation of cell shape"/>
    <property type="evidence" value="ECO:0007669"/>
    <property type="project" value="UniProtKB-KW"/>
</dbReference>
<dbReference type="GO" id="GO:0005524">
    <property type="term" value="F:ATP binding"/>
    <property type="evidence" value="ECO:0007669"/>
    <property type="project" value="UniProtKB-UniRule"/>
</dbReference>
<evidence type="ECO:0000259" key="9">
    <source>
        <dbReference type="PROSITE" id="PS50975"/>
    </source>
</evidence>
<dbReference type="NCBIfam" id="NF002378">
    <property type="entry name" value="PRK01372.1"/>
    <property type="match status" value="1"/>
</dbReference>
<keyword evidence="2 4" id="KW-0436">Ligase</keyword>
<organism evidence="10 11">
    <name type="scientific">Nanchangia anserum</name>
    <dbReference type="NCBI Taxonomy" id="2692125"/>
    <lineage>
        <taxon>Bacteria</taxon>
        <taxon>Bacillati</taxon>
        <taxon>Actinomycetota</taxon>
        <taxon>Actinomycetes</taxon>
        <taxon>Actinomycetales</taxon>
        <taxon>Actinomycetaceae</taxon>
        <taxon>Nanchangia</taxon>
    </lineage>
</organism>
<dbReference type="InterPro" id="IPR011095">
    <property type="entry name" value="Dala_Dala_lig_C"/>
</dbReference>
<sequence length="347" mass="37127">MIDYVRASRDASPDVDRPAGFTSYGGTTPVTVAVISGGTLHERDVSLRSGSRLAHALRLAGAQVRQIDMSPDLITRLRRCTPDVVWPMIHGVEGEDGSLQDLLELCGWGYVGTEPAGCRIATAKPVAKAVVAKNGLATPNAVALPQSVFKRLGAATILEQVEESMGFPVIVKPANGGSALGLSLARDAESLRMAMVDAFAYGEQVVIERFVEGREIAVSIVEDEDGPRALPPVEIRTDEGTYDYDARYDTGRTEFFAPAPLSAEQHTAVTELALSCHRVLELRDYSRIDVILDADDNAWFIDANVTPGMTDTSLFPLAAEADSSFTTLVAGLVQRALARTQDAGGHS</sequence>
<accession>A0A8I0G9H4</accession>
<dbReference type="SUPFAM" id="SSF56059">
    <property type="entry name" value="Glutathione synthetase ATP-binding domain-like"/>
    <property type="match status" value="1"/>
</dbReference>
<dbReference type="InterPro" id="IPR016185">
    <property type="entry name" value="PreATP-grasp_dom_sf"/>
</dbReference>
<feature type="active site" evidence="5">
    <location>
        <position position="42"/>
    </location>
</feature>
<dbReference type="UniPathway" id="UPA00219"/>
<keyword evidence="7" id="KW-0547">Nucleotide-binding</keyword>
<dbReference type="InterPro" id="IPR005905">
    <property type="entry name" value="D_ala_D_ala"/>
</dbReference>
<dbReference type="GO" id="GO:0009252">
    <property type="term" value="P:peptidoglycan biosynthetic process"/>
    <property type="evidence" value="ECO:0007669"/>
    <property type="project" value="UniProtKB-UniRule"/>
</dbReference>
<dbReference type="Gene3D" id="3.30.470.20">
    <property type="entry name" value="ATP-grasp fold, B domain"/>
    <property type="match status" value="1"/>
</dbReference>
<evidence type="ECO:0000256" key="1">
    <source>
        <dbReference type="ARBA" id="ARBA00010871"/>
    </source>
</evidence>
<comment type="catalytic activity">
    <reaction evidence="4">
        <text>2 D-alanine + ATP = D-alanyl-D-alanine + ADP + phosphate + H(+)</text>
        <dbReference type="Rhea" id="RHEA:11224"/>
        <dbReference type="ChEBI" id="CHEBI:15378"/>
        <dbReference type="ChEBI" id="CHEBI:30616"/>
        <dbReference type="ChEBI" id="CHEBI:43474"/>
        <dbReference type="ChEBI" id="CHEBI:57416"/>
        <dbReference type="ChEBI" id="CHEBI:57822"/>
        <dbReference type="ChEBI" id="CHEBI:456216"/>
        <dbReference type="EC" id="6.3.2.4"/>
    </reaction>
</comment>
<comment type="similarity">
    <text evidence="1 4">Belongs to the D-alanine--D-alanine ligase family.</text>
</comment>
<proteinExistence type="inferred from homology"/>
<evidence type="ECO:0000256" key="4">
    <source>
        <dbReference type="HAMAP-Rule" id="MF_00047"/>
    </source>
</evidence>
<name>A0A8I0G9H4_9ACTO</name>
<dbReference type="Gene3D" id="3.40.50.20">
    <property type="match status" value="1"/>
</dbReference>
<feature type="domain" description="ATP-grasp" evidence="9">
    <location>
        <begin position="128"/>
        <end position="334"/>
    </location>
</feature>
<dbReference type="PANTHER" id="PTHR23132:SF23">
    <property type="entry name" value="D-ALANINE--D-ALANINE LIGASE B"/>
    <property type="match status" value="1"/>
</dbReference>
<keyword evidence="11" id="KW-1185">Reference proteome</keyword>
<dbReference type="AlphaFoldDB" id="A0A8I0G9H4"/>
<dbReference type="GO" id="GO:0008716">
    <property type="term" value="F:D-alanine-D-alanine ligase activity"/>
    <property type="evidence" value="ECO:0007669"/>
    <property type="project" value="UniProtKB-UniRule"/>
</dbReference>
<protein>
    <recommendedName>
        <fullName evidence="4">D-alanine--D-alanine ligase</fullName>
        <ecNumber evidence="4">6.3.2.4</ecNumber>
    </recommendedName>
    <alternativeName>
        <fullName evidence="4">D-Ala-D-Ala ligase</fullName>
    </alternativeName>
    <alternativeName>
        <fullName evidence="4">D-alanylalanine synthetase</fullName>
    </alternativeName>
</protein>
<dbReference type="Gene3D" id="3.30.1490.20">
    <property type="entry name" value="ATP-grasp fold, A domain"/>
    <property type="match status" value="1"/>
</dbReference>
<dbReference type="PANTHER" id="PTHR23132">
    <property type="entry name" value="D-ALANINE--D-ALANINE LIGASE"/>
    <property type="match status" value="1"/>
</dbReference>
<evidence type="ECO:0000256" key="7">
    <source>
        <dbReference type="PROSITE-ProRule" id="PRU00409"/>
    </source>
</evidence>
<dbReference type="GO" id="GO:0005737">
    <property type="term" value="C:cytoplasm"/>
    <property type="evidence" value="ECO:0007669"/>
    <property type="project" value="UniProtKB-SubCell"/>
</dbReference>
<evidence type="ECO:0000256" key="5">
    <source>
        <dbReference type="PIRSR" id="PIRSR039102-1"/>
    </source>
</evidence>
<evidence type="ECO:0000256" key="3">
    <source>
        <dbReference type="ARBA" id="ARBA00023316"/>
    </source>
</evidence>
<evidence type="ECO:0000256" key="6">
    <source>
        <dbReference type="PIRSR" id="PIRSR039102-3"/>
    </source>
</evidence>
<keyword evidence="4" id="KW-0133">Cell shape</keyword>
<evidence type="ECO:0000313" key="11">
    <source>
        <dbReference type="Proteomes" id="UP000627538"/>
    </source>
</evidence>
<dbReference type="InterPro" id="IPR011761">
    <property type="entry name" value="ATP-grasp"/>
</dbReference>
<comment type="function">
    <text evidence="4">Cell wall formation.</text>
</comment>
<feature type="active site" evidence="5">
    <location>
        <position position="178"/>
    </location>
</feature>
<keyword evidence="4" id="KW-0573">Peptidoglycan synthesis</keyword>
<gene>
    <name evidence="4" type="primary">ddl</name>
    <name evidence="10" type="ORF">H8R10_05210</name>
</gene>
<dbReference type="GO" id="GO:0071555">
    <property type="term" value="P:cell wall organization"/>
    <property type="evidence" value="ECO:0007669"/>
    <property type="project" value="UniProtKB-KW"/>
</dbReference>
<reference evidence="10 11" key="1">
    <citation type="submission" date="2020-08" db="EMBL/GenBank/DDBJ databases">
        <title>Winkia gen. nov., sp. nov., isolated from faeces of the Anser albifrons in China.</title>
        <authorList>
            <person name="Liu Q."/>
        </authorList>
    </citation>
    <scope>NUCLEOTIDE SEQUENCE [LARGE SCALE GENOMIC DNA]</scope>
    <source>
        <strain evidence="10 11">C62</strain>
    </source>
</reference>
<feature type="active site" evidence="5">
    <location>
        <position position="313"/>
    </location>
</feature>
<keyword evidence="6" id="KW-0479">Metal-binding</keyword>
<comment type="cofactor">
    <cofactor evidence="6">
        <name>Mg(2+)</name>
        <dbReference type="ChEBI" id="CHEBI:18420"/>
    </cofactor>
    <cofactor evidence="6">
        <name>Mn(2+)</name>
        <dbReference type="ChEBI" id="CHEBI:29035"/>
    </cofactor>
    <text evidence="6">Binds 2 magnesium or manganese ions per subunit.</text>
</comment>
<keyword evidence="4" id="KW-0963">Cytoplasm</keyword>
<feature type="binding site" evidence="6">
    <location>
        <position position="304"/>
    </location>
    <ligand>
        <name>Mg(2+)</name>
        <dbReference type="ChEBI" id="CHEBI:18420"/>
        <label>2</label>
    </ligand>
</feature>
<feature type="binding site" evidence="6">
    <location>
        <position position="289"/>
    </location>
    <ligand>
        <name>Mg(2+)</name>
        <dbReference type="ChEBI" id="CHEBI:18420"/>
        <label>1</label>
    </ligand>
</feature>
<feature type="compositionally biased region" description="Basic and acidic residues" evidence="8">
    <location>
        <begin position="1"/>
        <end position="17"/>
    </location>
</feature>
<dbReference type="PIRSF" id="PIRSF039102">
    <property type="entry name" value="Ddl/VanB"/>
    <property type="match status" value="1"/>
</dbReference>
<dbReference type="PROSITE" id="PS50975">
    <property type="entry name" value="ATP_GRASP"/>
    <property type="match status" value="1"/>
</dbReference>
<evidence type="ECO:0000313" key="10">
    <source>
        <dbReference type="EMBL" id="MBD3689624.1"/>
    </source>
</evidence>
<dbReference type="Pfam" id="PF07478">
    <property type="entry name" value="Dala_Dala_lig_C"/>
    <property type="match status" value="1"/>
</dbReference>
<keyword evidence="3 4" id="KW-0961">Cell wall biogenesis/degradation</keyword>
<dbReference type="HAMAP" id="MF_00047">
    <property type="entry name" value="Dala_Dala_lig"/>
    <property type="match status" value="1"/>
</dbReference>
<dbReference type="SUPFAM" id="SSF52440">
    <property type="entry name" value="PreATP-grasp domain"/>
    <property type="match status" value="1"/>
</dbReference>
<dbReference type="InterPro" id="IPR013815">
    <property type="entry name" value="ATP_grasp_subdomain_1"/>
</dbReference>
<keyword evidence="7" id="KW-0067">ATP-binding</keyword>
<feature type="region of interest" description="Disordered" evidence="8">
    <location>
        <begin position="1"/>
        <end position="20"/>
    </location>
</feature>
<dbReference type="GO" id="GO:0046872">
    <property type="term" value="F:metal ion binding"/>
    <property type="evidence" value="ECO:0007669"/>
    <property type="project" value="UniProtKB-KW"/>
</dbReference>